<sequence length="342" mass="40019">MFGIGAGIENKGIFFANSARRFALDAKMFRCRAAIHVENKDDIVFWSTILKHFRPNDRFHFIAGSRNEFGHETSGVTQCLKYFDYLSHDFFICIDSDYRYLLHEKGIDVKHYVLQTYTYSFENHHCFAEGLDDVCSRVTHVPNQLFNFSRFLSDYSSIVYDLFIWHLYFLGSDPTRFTKYEFNQLINLSKHKNPDITDNARRALGELKHKIEKKTDYFRRAYPLADLEFIREKYKALGLTPDTTYLFIRGHNVYDMISCISKEVCKVLLKKARRGHHSREAIAALYRDRNSVDIELRQNIHYGAYTAIQKLEEDIGELLGKAEDSVPRQGTKKAMSVDHRNS</sequence>
<evidence type="ECO:0000313" key="3">
    <source>
        <dbReference type="Proteomes" id="UP000004892"/>
    </source>
</evidence>
<dbReference type="Proteomes" id="UP000004892">
    <property type="component" value="Unassembled WGS sequence"/>
</dbReference>
<dbReference type="GeneID" id="98069794"/>
<dbReference type="Pfam" id="PF14491">
    <property type="entry name" value="DUF4435"/>
    <property type="match status" value="1"/>
</dbReference>
<dbReference type="EMBL" id="ADMC01000025">
    <property type="protein sequence ID" value="EHP46631.1"/>
    <property type="molecule type" value="Genomic_DNA"/>
</dbReference>
<reference evidence="2 3" key="1">
    <citation type="submission" date="2012-01" db="EMBL/GenBank/DDBJ databases">
        <title>The Genome Sequence of Odoribacter laneus YIT 12061.</title>
        <authorList>
            <consortium name="The Broad Institute Genome Sequencing Platform"/>
            <person name="Earl A."/>
            <person name="Ward D."/>
            <person name="Feldgarden M."/>
            <person name="Gevers D."/>
            <person name="Morotomi M."/>
            <person name="Young S.K."/>
            <person name="Zeng Q."/>
            <person name="Gargeya S."/>
            <person name="Fitzgerald M."/>
            <person name="Haas B."/>
            <person name="Abouelleil A."/>
            <person name="Alvarado L."/>
            <person name="Arachchi H.M."/>
            <person name="Berlin A."/>
            <person name="Chapman S.B."/>
            <person name="Gearin G."/>
            <person name="Goldberg J."/>
            <person name="Griggs A."/>
            <person name="Gujja S."/>
            <person name="Hansen M."/>
            <person name="Heiman D."/>
            <person name="Howarth C."/>
            <person name="Larimer J."/>
            <person name="Lui A."/>
            <person name="MacDonald P.J.P."/>
            <person name="McCowen C."/>
            <person name="Montmayeur A."/>
            <person name="Murphy C."/>
            <person name="Neiman D."/>
            <person name="Pearson M."/>
            <person name="Priest M."/>
            <person name="Roberts A."/>
            <person name="Saif S."/>
            <person name="Shea T."/>
            <person name="Sisk P."/>
            <person name="Stolte C."/>
            <person name="Sykes S."/>
            <person name="Wortman J."/>
            <person name="Nusbaum C."/>
            <person name="Birren B."/>
        </authorList>
    </citation>
    <scope>NUCLEOTIDE SEQUENCE [LARGE SCALE GENOMIC DNA]</scope>
    <source>
        <strain evidence="2 3">YIT 12061</strain>
    </source>
</reference>
<feature type="domain" description="DUF4435" evidence="1">
    <location>
        <begin position="35"/>
        <end position="271"/>
    </location>
</feature>
<dbReference type="RefSeq" id="WP_009137395.1">
    <property type="nucleotide sequence ID" value="NZ_JH594596.1"/>
</dbReference>
<dbReference type="HOGENOM" id="CLU_948844_0_0_10"/>
<protein>
    <recommendedName>
        <fullName evidence="1">DUF4435 domain-containing protein</fullName>
    </recommendedName>
</protein>
<evidence type="ECO:0000313" key="2">
    <source>
        <dbReference type="EMBL" id="EHP46631.1"/>
    </source>
</evidence>
<dbReference type="AlphaFoldDB" id="H1DIL9"/>
<dbReference type="InterPro" id="IPR029492">
    <property type="entry name" value="DUF4435"/>
</dbReference>
<dbReference type="eggNOG" id="COG1123">
    <property type="taxonomic scope" value="Bacteria"/>
</dbReference>
<evidence type="ECO:0000259" key="1">
    <source>
        <dbReference type="Pfam" id="PF14491"/>
    </source>
</evidence>
<name>H1DIL9_9BACT</name>
<keyword evidence="3" id="KW-1185">Reference proteome</keyword>
<dbReference type="PATRIC" id="fig|742817.3.peg.2406"/>
<comment type="caution">
    <text evidence="2">The sequence shown here is derived from an EMBL/GenBank/DDBJ whole genome shotgun (WGS) entry which is preliminary data.</text>
</comment>
<gene>
    <name evidence="2" type="ORF">HMPREF9449_02248</name>
</gene>
<organism evidence="2 3">
    <name type="scientific">Odoribacter laneus YIT 12061</name>
    <dbReference type="NCBI Taxonomy" id="742817"/>
    <lineage>
        <taxon>Bacteria</taxon>
        <taxon>Pseudomonadati</taxon>
        <taxon>Bacteroidota</taxon>
        <taxon>Bacteroidia</taxon>
        <taxon>Bacteroidales</taxon>
        <taxon>Odoribacteraceae</taxon>
        <taxon>Odoribacter</taxon>
    </lineage>
</organism>
<dbReference type="STRING" id="742817.HMPREF9449_02248"/>
<proteinExistence type="predicted"/>
<accession>H1DIL9</accession>